<keyword evidence="7 13" id="KW-0460">Magnesium</keyword>
<sequence>MLLAITPPNATPKVVQHYNALLGAGLSMLLLRLPDATQEQYEDCIRAIEPRHRSKVILADYFHLVPVAGLGGIHLKASRQKEWKHWQEVAQTQRITASAHSLDELESLPFCPDLALLSPVFDSISKGGYHANIDLDECRSRLPKLPFPVLALGGITPDNYPLVCSYGFAGGATLGYLAEQEDAMEEAFSRFARPEVLTIAGHDPSSGAGLTADVRTIERLGAYPLSITTALTIQDEFEFVACQSVDFIPALRQLLKHHKPHAAKIGLVASLQDVYTIADMLQEAGVRQIVWDPILQPSYGRDPLHADWTPDLLHKIFSYCSLITPNLPEAELLFGTDWEHKLQQVADTFHVAILLKGGHSSNRDSSCDVLYQPHREAQSSRVPRTPYDKHGTGCALSAAIATALAQGETLSEACRKGQWYIDALRRSGKTRLAILPPSGERLKAEKLRRGKLQFITDSPDLEEILNQCRAALQGGVRWIQLRMKTASTEERVIAARAIRQEMQSYPSAILIIDDDVEAALRSDADGVHVGLDDLPPADVRRILGTDKIVGATCNRIEDLALRSLQGVDYVGIGPFRTTQTKKLLSPLLGEEGMAALVRFNHTLPQPIPLIAIGGITAGDFSTLAGVGVQGIALSGIINHATDPQAESSRLVQLSDQYF</sequence>
<dbReference type="Pfam" id="PF08543">
    <property type="entry name" value="Phos_pyr_kin"/>
    <property type="match status" value="1"/>
</dbReference>
<dbReference type="InterPro" id="IPR034291">
    <property type="entry name" value="TMP_synthase"/>
</dbReference>
<comment type="similarity">
    <text evidence="13">Belongs to the thiamine-phosphate synthase family.</text>
</comment>
<dbReference type="GO" id="GO:0004789">
    <property type="term" value="F:thiamine-phosphate diphosphorylase activity"/>
    <property type="evidence" value="ECO:0007669"/>
    <property type="project" value="UniProtKB-UniRule"/>
</dbReference>
<comment type="cofactor">
    <cofactor evidence="13">
        <name>Mg(2+)</name>
        <dbReference type="ChEBI" id="CHEBI:18420"/>
    </cofactor>
    <text evidence="13">Binds 1 Mg(2+) ion per subunit.</text>
</comment>
<dbReference type="AlphaFoldDB" id="C3JCL4"/>
<gene>
    <name evidence="13" type="primary">thiE</name>
    <name evidence="16" type="ORF">POREN0001_1629</name>
</gene>
<evidence type="ECO:0000256" key="5">
    <source>
        <dbReference type="ARBA" id="ARBA00022777"/>
    </source>
</evidence>
<dbReference type="GO" id="GO:0009229">
    <property type="term" value="P:thiamine diphosphate biosynthetic process"/>
    <property type="evidence" value="ECO:0007669"/>
    <property type="project" value="UniProtKB-UniRule"/>
</dbReference>
<dbReference type="PANTHER" id="PTHR20858:SF21">
    <property type="entry name" value="THIAMINE-PHOSPHATE SYNTHASE"/>
    <property type="match status" value="1"/>
</dbReference>
<evidence type="ECO:0000256" key="1">
    <source>
        <dbReference type="ARBA" id="ARBA00005165"/>
    </source>
</evidence>
<keyword evidence="9" id="KW-0511">Multifunctional enzyme</keyword>
<comment type="caution">
    <text evidence="13">Lacks conserved residue(s) required for the propagation of feature annotation.</text>
</comment>
<organism evidence="16 17">
    <name type="scientific">Porphyromonas endodontalis (strain ATCC 35406 / DSM 24491 / JCM 8526 / CCUG 16442 / BCRC 14492 / NCTC 13058 / HG 370)</name>
    <name type="common">Bacteroides endodontalis</name>
    <dbReference type="NCBI Taxonomy" id="553175"/>
    <lineage>
        <taxon>Bacteria</taxon>
        <taxon>Pseudomonadati</taxon>
        <taxon>Bacteroidota</taxon>
        <taxon>Bacteroidia</taxon>
        <taxon>Bacteroidales</taxon>
        <taxon>Porphyromonadaceae</taxon>
        <taxon>Porphyromonas</taxon>
    </lineage>
</organism>
<reference evidence="16 17" key="1">
    <citation type="submission" date="2009-04" db="EMBL/GenBank/DDBJ databases">
        <authorList>
            <person name="Sebastian Y."/>
            <person name="Madupu R."/>
            <person name="Durkin A.S."/>
            <person name="Torralba M."/>
            <person name="Methe B."/>
            <person name="Sutton G.G."/>
            <person name="Strausberg R.L."/>
            <person name="Nelson K.E."/>
        </authorList>
    </citation>
    <scope>NUCLEOTIDE SEQUENCE [LARGE SCALE GENOMIC DNA]</scope>
    <source>
        <strain evidence="17">ATCC 35406 / BCRC 14492 / JCM 8526 / NCTC 13058 / HG 370</strain>
    </source>
</reference>
<keyword evidence="8 13" id="KW-0784">Thiamine biosynthesis</keyword>
<feature type="domain" description="Thiamine phosphate synthase/TenI" evidence="14">
    <location>
        <begin position="452"/>
        <end position="634"/>
    </location>
</feature>
<dbReference type="InterPro" id="IPR013749">
    <property type="entry name" value="PM/HMP-P_kinase-1"/>
</dbReference>
<protein>
    <recommendedName>
        <fullName evidence="13">Thiamine-phosphate synthase</fullName>
        <shortName evidence="13">TP synthase</shortName>
        <shortName evidence="13">TPS</shortName>
        <ecNumber evidence="13">2.5.1.3</ecNumber>
    </recommendedName>
    <alternativeName>
        <fullName evidence="13">Thiamine-phosphate pyrophosphorylase</fullName>
        <shortName evidence="13">TMP pyrophosphorylase</shortName>
        <shortName evidence="13">TMP-PPase</shortName>
    </alternativeName>
</protein>
<feature type="binding site" evidence="13">
    <location>
        <position position="552"/>
    </location>
    <ligand>
        <name>4-amino-2-methyl-5-(diphosphooxymethyl)pyrimidine</name>
        <dbReference type="ChEBI" id="CHEBI:57841"/>
    </ligand>
</feature>
<dbReference type="HAMAP" id="MF_00097">
    <property type="entry name" value="TMP_synthase"/>
    <property type="match status" value="1"/>
</dbReference>
<dbReference type="GO" id="GO:0009228">
    <property type="term" value="P:thiamine biosynthetic process"/>
    <property type="evidence" value="ECO:0007669"/>
    <property type="project" value="UniProtKB-KW"/>
</dbReference>
<dbReference type="Pfam" id="PF02581">
    <property type="entry name" value="TMP-TENI"/>
    <property type="match status" value="2"/>
</dbReference>
<feature type="domain" description="Thiamine phosphate synthase/TenI" evidence="14">
    <location>
        <begin position="3"/>
        <end position="172"/>
    </location>
</feature>
<evidence type="ECO:0000256" key="6">
    <source>
        <dbReference type="ARBA" id="ARBA00022840"/>
    </source>
</evidence>
<comment type="caution">
    <text evidence="16">The sequence shown here is derived from an EMBL/GenBank/DDBJ whole genome shotgun (WGS) entry which is preliminary data.</text>
</comment>
<dbReference type="GO" id="GO:0008972">
    <property type="term" value="F:phosphomethylpyrimidine kinase activity"/>
    <property type="evidence" value="ECO:0007669"/>
    <property type="project" value="InterPro"/>
</dbReference>
<evidence type="ECO:0000256" key="9">
    <source>
        <dbReference type="ARBA" id="ARBA00023268"/>
    </source>
</evidence>
<feature type="binding site" evidence="13">
    <location>
        <position position="581"/>
    </location>
    <ligand>
        <name>4-amino-2-methyl-5-(diphosphooxymethyl)pyrimidine</name>
        <dbReference type="ChEBI" id="CHEBI:57841"/>
    </ligand>
</feature>
<dbReference type="Proteomes" id="UP000004295">
    <property type="component" value="Unassembled WGS sequence"/>
</dbReference>
<dbReference type="CDD" id="cd00564">
    <property type="entry name" value="TMP_TenI"/>
    <property type="match status" value="2"/>
</dbReference>
<accession>C3JCL4</accession>
<name>C3JCL4_POREA</name>
<dbReference type="InterPro" id="IPR029056">
    <property type="entry name" value="Ribokinase-like"/>
</dbReference>
<dbReference type="GO" id="GO:0005829">
    <property type="term" value="C:cytosol"/>
    <property type="evidence" value="ECO:0007669"/>
    <property type="project" value="TreeGrafter"/>
</dbReference>
<comment type="pathway">
    <text evidence="1 13">Cofactor biosynthesis; thiamine diphosphate biosynthesis; thiamine phosphate from 4-amino-2-methyl-5-diphosphomethylpyrimidine and 4-methyl-5-(2-phosphoethyl)-thiazole: step 1/1.</text>
</comment>
<keyword evidence="6" id="KW-0067">ATP-binding</keyword>
<dbReference type="eggNOG" id="COG0352">
    <property type="taxonomic scope" value="Bacteria"/>
</dbReference>
<proteinExistence type="inferred from homology"/>
<evidence type="ECO:0000259" key="15">
    <source>
        <dbReference type="Pfam" id="PF08543"/>
    </source>
</evidence>
<dbReference type="PANTHER" id="PTHR20858">
    <property type="entry name" value="PHOSPHOMETHYLPYRIMIDINE KINASE"/>
    <property type="match status" value="1"/>
</dbReference>
<evidence type="ECO:0000256" key="3">
    <source>
        <dbReference type="ARBA" id="ARBA00022723"/>
    </source>
</evidence>
<dbReference type="CDD" id="cd01169">
    <property type="entry name" value="HMPP_kinase"/>
    <property type="match status" value="1"/>
</dbReference>
<feature type="binding site" evidence="13">
    <location>
        <position position="614"/>
    </location>
    <ligand>
        <name>2-[(2R,5Z)-2-carboxy-4-methylthiazol-5(2H)-ylidene]ethyl phosphate</name>
        <dbReference type="ChEBI" id="CHEBI:62899"/>
    </ligand>
</feature>
<feature type="binding site" evidence="13">
    <location>
        <begin position="480"/>
        <end position="484"/>
    </location>
    <ligand>
        <name>4-amino-2-methyl-5-(diphosphooxymethyl)pyrimidine</name>
        <dbReference type="ChEBI" id="CHEBI:57841"/>
    </ligand>
</feature>
<dbReference type="Gene3D" id="3.40.1190.20">
    <property type="match status" value="1"/>
</dbReference>
<dbReference type="InterPro" id="IPR022998">
    <property type="entry name" value="ThiamineP_synth_TenI"/>
</dbReference>
<keyword evidence="17" id="KW-1185">Reference proteome</keyword>
<keyword evidence="4" id="KW-0547">Nucleotide-binding</keyword>
<dbReference type="SUPFAM" id="SSF53613">
    <property type="entry name" value="Ribokinase-like"/>
    <property type="match status" value="1"/>
</dbReference>
<evidence type="ECO:0000256" key="4">
    <source>
        <dbReference type="ARBA" id="ARBA00022741"/>
    </source>
</evidence>
<dbReference type="GO" id="GO:0008902">
    <property type="term" value="F:hydroxymethylpyrimidine kinase activity"/>
    <property type="evidence" value="ECO:0007669"/>
    <property type="project" value="TreeGrafter"/>
</dbReference>
<comment type="catalytic activity">
    <reaction evidence="12 13">
        <text>2-[(2R,5Z)-2-carboxy-4-methylthiazol-5(2H)-ylidene]ethyl phosphate + 4-amino-2-methyl-5-(diphosphooxymethyl)pyrimidine + 2 H(+) = thiamine phosphate + CO2 + diphosphate</text>
        <dbReference type="Rhea" id="RHEA:47844"/>
        <dbReference type="ChEBI" id="CHEBI:15378"/>
        <dbReference type="ChEBI" id="CHEBI:16526"/>
        <dbReference type="ChEBI" id="CHEBI:33019"/>
        <dbReference type="ChEBI" id="CHEBI:37575"/>
        <dbReference type="ChEBI" id="CHEBI:57841"/>
        <dbReference type="ChEBI" id="CHEBI:62899"/>
        <dbReference type="EC" id="2.5.1.3"/>
    </reaction>
</comment>
<dbReference type="Gene3D" id="3.20.20.70">
    <property type="entry name" value="Aldolase class I"/>
    <property type="match status" value="2"/>
</dbReference>
<dbReference type="GO" id="GO:0000287">
    <property type="term" value="F:magnesium ion binding"/>
    <property type="evidence" value="ECO:0007669"/>
    <property type="project" value="UniProtKB-UniRule"/>
</dbReference>
<evidence type="ECO:0000256" key="13">
    <source>
        <dbReference type="HAMAP-Rule" id="MF_00097"/>
    </source>
</evidence>
<dbReference type="InterPro" id="IPR013785">
    <property type="entry name" value="Aldolase_TIM"/>
</dbReference>
<keyword evidence="5" id="KW-0418">Kinase</keyword>
<evidence type="ECO:0000313" key="17">
    <source>
        <dbReference type="Proteomes" id="UP000004295"/>
    </source>
</evidence>
<evidence type="ECO:0000256" key="2">
    <source>
        <dbReference type="ARBA" id="ARBA00022679"/>
    </source>
</evidence>
<evidence type="ECO:0000256" key="8">
    <source>
        <dbReference type="ARBA" id="ARBA00022977"/>
    </source>
</evidence>
<dbReference type="RefSeq" id="WP_004334962.1">
    <property type="nucleotide sequence ID" value="NZ_ACNN01000034.1"/>
</dbReference>
<dbReference type="STRING" id="553175.POREN0001_1629"/>
<dbReference type="InterPro" id="IPR036206">
    <property type="entry name" value="ThiamineP_synth_sf"/>
</dbReference>
<dbReference type="eggNOG" id="COG0351">
    <property type="taxonomic scope" value="Bacteria"/>
</dbReference>
<dbReference type="NCBIfam" id="TIGR00693">
    <property type="entry name" value="thiE"/>
    <property type="match status" value="1"/>
</dbReference>
<feature type="binding site" evidence="13">
    <location>
        <position position="514"/>
    </location>
    <ligand>
        <name>Mg(2+)</name>
        <dbReference type="ChEBI" id="CHEBI:18420"/>
    </ligand>
</feature>
<comment type="function">
    <text evidence="13">Condenses 4-methyl-5-(beta-hydroxyethyl)thiazole monophosphate (THZ-P) and 2-methyl-4-amino-5-hydroxymethyl pyrimidine pyrophosphate (HMP-PP) to form thiamine monophosphate (TMP).</text>
</comment>
<evidence type="ECO:0000256" key="10">
    <source>
        <dbReference type="ARBA" id="ARBA00047334"/>
    </source>
</evidence>
<feature type="binding site" evidence="13">
    <location>
        <position position="513"/>
    </location>
    <ligand>
        <name>4-amino-2-methyl-5-(diphosphooxymethyl)pyrimidine</name>
        <dbReference type="ChEBI" id="CHEBI:57841"/>
    </ligand>
</feature>
<feature type="domain" description="Pyridoxamine kinase/Phosphomethylpyrimidine kinase" evidence="15">
    <location>
        <begin position="203"/>
        <end position="424"/>
    </location>
</feature>
<comment type="catalytic activity">
    <reaction evidence="10 13">
        <text>4-methyl-5-(2-phosphooxyethyl)-thiazole + 4-amino-2-methyl-5-(diphosphooxymethyl)pyrimidine + H(+) = thiamine phosphate + diphosphate</text>
        <dbReference type="Rhea" id="RHEA:22328"/>
        <dbReference type="ChEBI" id="CHEBI:15378"/>
        <dbReference type="ChEBI" id="CHEBI:33019"/>
        <dbReference type="ChEBI" id="CHEBI:37575"/>
        <dbReference type="ChEBI" id="CHEBI:57841"/>
        <dbReference type="ChEBI" id="CHEBI:58296"/>
        <dbReference type="EC" id="2.5.1.3"/>
    </reaction>
</comment>
<feature type="binding site" evidence="13">
    <location>
        <position position="533"/>
    </location>
    <ligand>
        <name>Mg(2+)</name>
        <dbReference type="ChEBI" id="CHEBI:18420"/>
    </ligand>
</feature>
<dbReference type="SUPFAM" id="SSF51391">
    <property type="entry name" value="Thiamin phosphate synthase"/>
    <property type="match status" value="2"/>
</dbReference>
<comment type="catalytic activity">
    <reaction evidence="11 13">
        <text>2-(2-carboxy-4-methylthiazol-5-yl)ethyl phosphate + 4-amino-2-methyl-5-(diphosphooxymethyl)pyrimidine + 2 H(+) = thiamine phosphate + CO2 + diphosphate</text>
        <dbReference type="Rhea" id="RHEA:47848"/>
        <dbReference type="ChEBI" id="CHEBI:15378"/>
        <dbReference type="ChEBI" id="CHEBI:16526"/>
        <dbReference type="ChEBI" id="CHEBI:33019"/>
        <dbReference type="ChEBI" id="CHEBI:37575"/>
        <dbReference type="ChEBI" id="CHEBI:57841"/>
        <dbReference type="ChEBI" id="CHEBI:62890"/>
        <dbReference type="EC" id="2.5.1.3"/>
    </reaction>
</comment>
<dbReference type="GeneID" id="93365728"/>
<keyword evidence="2 13" id="KW-0808">Transferase</keyword>
<dbReference type="EMBL" id="ACNN01000034">
    <property type="protein sequence ID" value="EEN82078.1"/>
    <property type="molecule type" value="Genomic_DNA"/>
</dbReference>
<evidence type="ECO:0000256" key="7">
    <source>
        <dbReference type="ARBA" id="ARBA00022842"/>
    </source>
</evidence>
<evidence type="ECO:0000259" key="14">
    <source>
        <dbReference type="Pfam" id="PF02581"/>
    </source>
</evidence>
<dbReference type="UniPathway" id="UPA00060">
    <property type="reaction ID" value="UER00141"/>
</dbReference>
<dbReference type="GO" id="GO:0005524">
    <property type="term" value="F:ATP binding"/>
    <property type="evidence" value="ECO:0007669"/>
    <property type="project" value="UniProtKB-KW"/>
</dbReference>
<dbReference type="InterPro" id="IPR004399">
    <property type="entry name" value="HMP/HMP-P_kinase_dom"/>
</dbReference>
<evidence type="ECO:0000256" key="11">
    <source>
        <dbReference type="ARBA" id="ARBA00047851"/>
    </source>
</evidence>
<dbReference type="EC" id="2.5.1.3" evidence="13"/>
<evidence type="ECO:0000313" key="16">
    <source>
        <dbReference type="EMBL" id="EEN82078.1"/>
    </source>
</evidence>
<evidence type="ECO:0000256" key="12">
    <source>
        <dbReference type="ARBA" id="ARBA00047883"/>
    </source>
</evidence>
<keyword evidence="3 13" id="KW-0479">Metal-binding</keyword>
<feature type="binding site" evidence="13">
    <location>
        <begin position="578"/>
        <end position="580"/>
    </location>
    <ligand>
        <name>2-[(2R,5Z)-2-carboxy-4-methylthiazol-5(2H)-ylidene]ethyl phosphate</name>
        <dbReference type="ChEBI" id="CHEBI:62899"/>
    </ligand>
</feature>